<dbReference type="AlphaFoldDB" id="A0A1M6WY80"/>
<gene>
    <name evidence="1" type="ORF">SAMN05443507_13025</name>
</gene>
<dbReference type="Proteomes" id="UP000184016">
    <property type="component" value="Unassembled WGS sequence"/>
</dbReference>
<organism evidence="1 2">
    <name type="scientific">Alicyclobacillus tolerans</name>
    <dbReference type="NCBI Taxonomy" id="90970"/>
    <lineage>
        <taxon>Bacteria</taxon>
        <taxon>Bacillati</taxon>
        <taxon>Bacillota</taxon>
        <taxon>Bacilli</taxon>
        <taxon>Bacillales</taxon>
        <taxon>Alicyclobacillaceae</taxon>
        <taxon>Alicyclobacillus</taxon>
    </lineage>
</organism>
<evidence type="ECO:0000313" key="1">
    <source>
        <dbReference type="EMBL" id="SHK98633.1"/>
    </source>
</evidence>
<dbReference type="EMBL" id="FRAF01000030">
    <property type="protein sequence ID" value="SHK98633.1"/>
    <property type="molecule type" value="Genomic_DNA"/>
</dbReference>
<name>A0A1M6WY80_9BACL</name>
<accession>A0A1M6WY80</accession>
<protein>
    <submittedName>
        <fullName evidence="1">Uncharacterized protein</fullName>
    </submittedName>
</protein>
<reference evidence="2" key="1">
    <citation type="submission" date="2016-11" db="EMBL/GenBank/DDBJ databases">
        <authorList>
            <person name="Varghese N."/>
            <person name="Submissions S."/>
        </authorList>
    </citation>
    <scope>NUCLEOTIDE SEQUENCE [LARGE SCALE GENOMIC DNA]</scope>
    <source>
        <strain evidence="2">USBA-503</strain>
    </source>
</reference>
<evidence type="ECO:0000313" key="2">
    <source>
        <dbReference type="Proteomes" id="UP000184016"/>
    </source>
</evidence>
<keyword evidence="2" id="KW-1185">Reference proteome</keyword>
<proteinExistence type="predicted"/>
<sequence length="83" mass="9191">MILTETEVAAQPKSPTYNKYSLCSLCTRGFEFLAQDPYFSQTQYQTFSGENAQLPLSRTSLPIWGSISSSLPMETSIAVQDST</sequence>